<reference evidence="9" key="1">
    <citation type="submission" date="2018-06" db="EMBL/GenBank/DDBJ databases">
        <authorList>
            <person name="Zhirakovskaya E."/>
        </authorList>
    </citation>
    <scope>NUCLEOTIDE SEQUENCE</scope>
</reference>
<dbReference type="AlphaFoldDB" id="A0A3B0UTB0"/>
<dbReference type="PANTHER" id="PTHR35091:SF2">
    <property type="entry name" value="FLAGELLAR PROTEIN FLIL"/>
    <property type="match status" value="1"/>
</dbReference>
<dbReference type="GO" id="GO:0009425">
    <property type="term" value="C:bacterial-type flagellum basal body"/>
    <property type="evidence" value="ECO:0007669"/>
    <property type="project" value="InterPro"/>
</dbReference>
<dbReference type="PANTHER" id="PTHR35091">
    <property type="entry name" value="FLAGELLAR PROTEIN FLIL"/>
    <property type="match status" value="1"/>
</dbReference>
<dbReference type="GO" id="GO:0006935">
    <property type="term" value="P:chemotaxis"/>
    <property type="evidence" value="ECO:0007669"/>
    <property type="project" value="UniProtKB-KW"/>
</dbReference>
<feature type="transmembrane region" description="Helical" evidence="8">
    <location>
        <begin position="21"/>
        <end position="42"/>
    </location>
</feature>
<proteinExistence type="predicted"/>
<dbReference type="GO" id="GO:0005886">
    <property type="term" value="C:plasma membrane"/>
    <property type="evidence" value="ECO:0007669"/>
    <property type="project" value="UniProtKB-SubCell"/>
</dbReference>
<dbReference type="InterPro" id="IPR005503">
    <property type="entry name" value="FliL"/>
</dbReference>
<keyword evidence="7 8" id="KW-0472">Membrane</keyword>
<evidence type="ECO:0000256" key="7">
    <source>
        <dbReference type="ARBA" id="ARBA00023136"/>
    </source>
</evidence>
<keyword evidence="9" id="KW-0966">Cell projection</keyword>
<evidence type="ECO:0000256" key="5">
    <source>
        <dbReference type="ARBA" id="ARBA00022779"/>
    </source>
</evidence>
<comment type="subcellular location">
    <subcellularLocation>
        <location evidence="1">Cell membrane</location>
        <topology evidence="1">Single-pass membrane protein</topology>
    </subcellularLocation>
</comment>
<keyword evidence="6 8" id="KW-1133">Transmembrane helix</keyword>
<keyword evidence="2" id="KW-1003">Cell membrane</keyword>
<name>A0A3B0UTB0_9ZZZZ</name>
<organism evidence="9">
    <name type="scientific">hydrothermal vent metagenome</name>
    <dbReference type="NCBI Taxonomy" id="652676"/>
    <lineage>
        <taxon>unclassified sequences</taxon>
        <taxon>metagenomes</taxon>
        <taxon>ecological metagenomes</taxon>
    </lineage>
</organism>
<evidence type="ECO:0000256" key="8">
    <source>
        <dbReference type="SAM" id="Phobius"/>
    </source>
</evidence>
<evidence type="ECO:0000256" key="1">
    <source>
        <dbReference type="ARBA" id="ARBA00004162"/>
    </source>
</evidence>
<sequence length="164" mass="18381">MADDLEKEAENGDAPKKKSKALLFGIIGVLVLLLGGGGFFAYTKFMKPAPAVSVVKLKQEKANKIGVMVPLDPFVVNLSDPSGKRYLKLEITLELGDNTTADKLKPYTPKIRDMVIMFLTSLTFDEVMTPEGKIRIRDELLARFNMILRPNKIKNIYFTNFVIQ</sequence>
<evidence type="ECO:0000256" key="6">
    <source>
        <dbReference type="ARBA" id="ARBA00022989"/>
    </source>
</evidence>
<keyword evidence="9" id="KW-0282">Flagellum</keyword>
<dbReference type="EMBL" id="UOEX01000096">
    <property type="protein sequence ID" value="VAW34335.1"/>
    <property type="molecule type" value="Genomic_DNA"/>
</dbReference>
<keyword evidence="3" id="KW-0145">Chemotaxis</keyword>
<keyword evidence="9" id="KW-0969">Cilium</keyword>
<dbReference type="GO" id="GO:0071978">
    <property type="term" value="P:bacterial-type flagellum-dependent swarming motility"/>
    <property type="evidence" value="ECO:0007669"/>
    <property type="project" value="TreeGrafter"/>
</dbReference>
<dbReference type="Pfam" id="PF03748">
    <property type="entry name" value="FliL"/>
    <property type="match status" value="1"/>
</dbReference>
<protein>
    <submittedName>
        <fullName evidence="9">Flagellar basal body-associated protein FliL</fullName>
    </submittedName>
</protein>
<evidence type="ECO:0000256" key="3">
    <source>
        <dbReference type="ARBA" id="ARBA00022500"/>
    </source>
</evidence>
<gene>
    <name evidence="9" type="ORF">MNBD_DELTA03-303</name>
</gene>
<evidence type="ECO:0000313" key="9">
    <source>
        <dbReference type="EMBL" id="VAW34335.1"/>
    </source>
</evidence>
<keyword evidence="4 8" id="KW-0812">Transmembrane</keyword>
<evidence type="ECO:0000256" key="2">
    <source>
        <dbReference type="ARBA" id="ARBA00022475"/>
    </source>
</evidence>
<keyword evidence="5" id="KW-0283">Flagellar rotation</keyword>
<evidence type="ECO:0000256" key="4">
    <source>
        <dbReference type="ARBA" id="ARBA00022692"/>
    </source>
</evidence>
<accession>A0A3B0UTB0</accession>